<dbReference type="EMBL" id="CP042997">
    <property type="protein sequence ID" value="QEH37706.1"/>
    <property type="molecule type" value="Genomic_DNA"/>
</dbReference>
<evidence type="ECO:0000259" key="7">
    <source>
        <dbReference type="Pfam" id="PF02601"/>
    </source>
</evidence>
<dbReference type="HAMAP" id="MF_00378">
    <property type="entry name" value="Exonuc_7_L"/>
    <property type="match status" value="1"/>
</dbReference>
<dbReference type="EC" id="3.1.11.6" evidence="5"/>
<dbReference type="AlphaFoldDB" id="A0A5B9WAV2"/>
<dbReference type="CDD" id="cd04489">
    <property type="entry name" value="ExoVII_LU_OBF"/>
    <property type="match status" value="1"/>
</dbReference>
<gene>
    <name evidence="5 9" type="primary">xseA</name>
    <name evidence="9" type="ORF">OJF2_62970</name>
</gene>
<evidence type="ECO:0000313" key="10">
    <source>
        <dbReference type="Proteomes" id="UP000324233"/>
    </source>
</evidence>
<dbReference type="GO" id="GO:0005737">
    <property type="term" value="C:cytoplasm"/>
    <property type="evidence" value="ECO:0007669"/>
    <property type="project" value="UniProtKB-SubCell"/>
</dbReference>
<comment type="function">
    <text evidence="5">Bidirectionally degrades single-stranded DNA into large acid-insoluble oligonucleotides, which are then degraded further into small acid-soluble oligonucleotides.</text>
</comment>
<dbReference type="KEGG" id="agv:OJF2_62970"/>
<dbReference type="Pfam" id="PF02601">
    <property type="entry name" value="Exonuc_VII_L"/>
    <property type="match status" value="1"/>
</dbReference>
<comment type="catalytic activity">
    <reaction evidence="5 6">
        <text>Exonucleolytic cleavage in either 5'- to 3'- or 3'- to 5'-direction to yield nucleoside 5'-phosphates.</text>
        <dbReference type="EC" id="3.1.11.6"/>
    </reaction>
</comment>
<protein>
    <recommendedName>
        <fullName evidence="5">Exodeoxyribonuclease 7 large subunit</fullName>
        <ecNumber evidence="5">3.1.11.6</ecNumber>
    </recommendedName>
    <alternativeName>
        <fullName evidence="5">Exodeoxyribonuclease VII large subunit</fullName>
        <shortName evidence="5">Exonuclease VII large subunit</shortName>
    </alternativeName>
</protein>
<evidence type="ECO:0000256" key="5">
    <source>
        <dbReference type="HAMAP-Rule" id="MF_00378"/>
    </source>
</evidence>
<name>A0A5B9WAV2_9BACT</name>
<keyword evidence="4 5" id="KW-0269">Exonuclease</keyword>
<evidence type="ECO:0000313" key="9">
    <source>
        <dbReference type="EMBL" id="QEH37706.1"/>
    </source>
</evidence>
<dbReference type="GO" id="GO:0003676">
    <property type="term" value="F:nucleic acid binding"/>
    <property type="evidence" value="ECO:0007669"/>
    <property type="project" value="InterPro"/>
</dbReference>
<keyword evidence="1 5" id="KW-0963">Cytoplasm</keyword>
<dbReference type="GO" id="GO:0009318">
    <property type="term" value="C:exodeoxyribonuclease VII complex"/>
    <property type="evidence" value="ECO:0007669"/>
    <property type="project" value="UniProtKB-UniRule"/>
</dbReference>
<evidence type="ECO:0000256" key="2">
    <source>
        <dbReference type="ARBA" id="ARBA00022722"/>
    </source>
</evidence>
<dbReference type="InterPro" id="IPR003753">
    <property type="entry name" value="Exonuc_VII_L"/>
</dbReference>
<dbReference type="Pfam" id="PF13742">
    <property type="entry name" value="tRNA_anti_2"/>
    <property type="match status" value="1"/>
</dbReference>
<reference evidence="9 10" key="1">
    <citation type="submission" date="2019-08" db="EMBL/GenBank/DDBJ databases">
        <title>Deep-cultivation of Planctomycetes and their phenomic and genomic characterization uncovers novel biology.</title>
        <authorList>
            <person name="Wiegand S."/>
            <person name="Jogler M."/>
            <person name="Boedeker C."/>
            <person name="Pinto D."/>
            <person name="Vollmers J."/>
            <person name="Rivas-Marin E."/>
            <person name="Kohn T."/>
            <person name="Peeters S.H."/>
            <person name="Heuer A."/>
            <person name="Rast P."/>
            <person name="Oberbeckmann S."/>
            <person name="Bunk B."/>
            <person name="Jeske O."/>
            <person name="Meyerdierks A."/>
            <person name="Storesund J.E."/>
            <person name="Kallscheuer N."/>
            <person name="Luecker S."/>
            <person name="Lage O.M."/>
            <person name="Pohl T."/>
            <person name="Merkel B.J."/>
            <person name="Hornburger P."/>
            <person name="Mueller R.-W."/>
            <person name="Bruemmer F."/>
            <person name="Labrenz M."/>
            <person name="Spormann A.M."/>
            <person name="Op den Camp H."/>
            <person name="Overmann J."/>
            <person name="Amann R."/>
            <person name="Jetten M.S.M."/>
            <person name="Mascher T."/>
            <person name="Medema M.H."/>
            <person name="Devos D.P."/>
            <person name="Kaster A.-K."/>
            <person name="Ovreas L."/>
            <person name="Rohde M."/>
            <person name="Galperin M.Y."/>
            <person name="Jogler C."/>
        </authorList>
    </citation>
    <scope>NUCLEOTIDE SEQUENCE [LARGE SCALE GENOMIC DNA]</scope>
    <source>
        <strain evidence="9 10">OJF2</strain>
    </source>
</reference>
<dbReference type="NCBIfam" id="TIGR00237">
    <property type="entry name" value="xseA"/>
    <property type="match status" value="1"/>
</dbReference>
<comment type="similarity">
    <text evidence="5 6">Belongs to the XseA family.</text>
</comment>
<comment type="subunit">
    <text evidence="5">Heterooligomer composed of large and small subunits.</text>
</comment>
<dbReference type="InterPro" id="IPR020579">
    <property type="entry name" value="Exonuc_VII_lsu_C"/>
</dbReference>
<feature type="domain" description="OB-fold nucleic acid binding" evidence="8">
    <location>
        <begin position="20"/>
        <end position="111"/>
    </location>
</feature>
<evidence type="ECO:0000256" key="1">
    <source>
        <dbReference type="ARBA" id="ARBA00022490"/>
    </source>
</evidence>
<dbReference type="GO" id="GO:0006308">
    <property type="term" value="P:DNA catabolic process"/>
    <property type="evidence" value="ECO:0007669"/>
    <property type="project" value="UniProtKB-UniRule"/>
</dbReference>
<evidence type="ECO:0000256" key="3">
    <source>
        <dbReference type="ARBA" id="ARBA00022801"/>
    </source>
</evidence>
<dbReference type="OrthoDB" id="9802795at2"/>
<dbReference type="InterPro" id="IPR025824">
    <property type="entry name" value="OB-fold_nuc-bd_dom"/>
</dbReference>
<evidence type="ECO:0000256" key="4">
    <source>
        <dbReference type="ARBA" id="ARBA00022839"/>
    </source>
</evidence>
<dbReference type="RefSeq" id="WP_148597230.1">
    <property type="nucleotide sequence ID" value="NZ_CP042997.1"/>
</dbReference>
<evidence type="ECO:0000256" key="6">
    <source>
        <dbReference type="RuleBase" id="RU004355"/>
    </source>
</evidence>
<dbReference type="PANTHER" id="PTHR30008">
    <property type="entry name" value="EXODEOXYRIBONUCLEASE 7 LARGE SUBUNIT"/>
    <property type="match status" value="1"/>
</dbReference>
<keyword evidence="3 5" id="KW-0378">Hydrolase</keyword>
<dbReference type="PANTHER" id="PTHR30008:SF0">
    <property type="entry name" value="EXODEOXYRIBONUCLEASE 7 LARGE SUBUNIT"/>
    <property type="match status" value="1"/>
</dbReference>
<accession>A0A5B9WAV2</accession>
<keyword evidence="10" id="KW-1185">Reference proteome</keyword>
<evidence type="ECO:0000259" key="8">
    <source>
        <dbReference type="Pfam" id="PF13742"/>
    </source>
</evidence>
<comment type="subcellular location">
    <subcellularLocation>
        <location evidence="5 6">Cytoplasm</location>
    </subcellularLocation>
</comment>
<organism evidence="9 10">
    <name type="scientific">Aquisphaera giovannonii</name>
    <dbReference type="NCBI Taxonomy" id="406548"/>
    <lineage>
        <taxon>Bacteria</taxon>
        <taxon>Pseudomonadati</taxon>
        <taxon>Planctomycetota</taxon>
        <taxon>Planctomycetia</taxon>
        <taxon>Isosphaerales</taxon>
        <taxon>Isosphaeraceae</taxon>
        <taxon>Aquisphaera</taxon>
    </lineage>
</organism>
<dbReference type="Proteomes" id="UP000324233">
    <property type="component" value="Chromosome"/>
</dbReference>
<dbReference type="GO" id="GO:0008855">
    <property type="term" value="F:exodeoxyribonuclease VII activity"/>
    <property type="evidence" value="ECO:0007669"/>
    <property type="project" value="UniProtKB-UniRule"/>
</dbReference>
<keyword evidence="2 5" id="KW-0540">Nuclease</keyword>
<sequence>MAIPVPLPLGGDPFGSMYESISELTERIKDTLEADFAEVAAHGELTNLARPKSGHIYFSLRDAGASVRGVMWKSDAQRLAFDLEDGLAVRVLGRLTVYPPRGDYQVVVRQLEPEGIGALELAFRQLFARLAAEGLFDVERKRPLPRFPRRIVVVTSPTGAAVRDLLQVTGRRWPATEILIAPARVQGVGAGAEIAAAIATANAVAAADLIIVARGGGSAEDLRAFNEEVVARAIAGSRLPVVSAVGHEVDVTLADLAADRRALTPSEAGEISVPDGREIAMHLDRLAGRIHQVSRLRIQEARAILDGIAARAKSAIRRNLDDHRHHLERAAASLEALSPLGVLARGYSLTFREDGMTLVRSPGDVRPGDLILTRLGTGEVASRVVEGPSGVPSS</sequence>
<proteinExistence type="inferred from homology"/>
<feature type="domain" description="Exonuclease VII large subunit C-terminal" evidence="7">
    <location>
        <begin position="135"/>
        <end position="312"/>
    </location>
</feature>